<sequence>MTPSVNTADDFYGDHVHPWSEIYELVSSNQVHLIRRNREGQQKYRQWTAETLEKYGTIENYLLSEKLQPLARQQEDTAGKDADRPRVLVLPNDFPYSTAPGIEHHLIWSQTPLKEDYVRDILESHFGSSKWEWVYFVNPVETQSIRRLPHVHVFMRPRQSDKQ</sequence>
<dbReference type="GO" id="GO:0006044">
    <property type="term" value="P:N-acetylglucosamine metabolic process"/>
    <property type="evidence" value="ECO:0007669"/>
    <property type="project" value="TreeGrafter"/>
</dbReference>
<dbReference type="EMBL" id="MCGN01000010">
    <property type="protein sequence ID" value="ORY91827.1"/>
    <property type="molecule type" value="Genomic_DNA"/>
</dbReference>
<dbReference type="OrthoDB" id="498286at2759"/>
<gene>
    <name evidence="1" type="ORF">BCR43DRAFT_497346</name>
</gene>
<dbReference type="PANTHER" id="PTHR35020:SF2">
    <property type="entry name" value="N-ACETYLGLUCOSAMINE-INDUCED PROTEIN 1"/>
    <property type="match status" value="1"/>
</dbReference>
<organism evidence="1 2">
    <name type="scientific">Syncephalastrum racemosum</name>
    <name type="common">Filamentous fungus</name>
    <dbReference type="NCBI Taxonomy" id="13706"/>
    <lineage>
        <taxon>Eukaryota</taxon>
        <taxon>Fungi</taxon>
        <taxon>Fungi incertae sedis</taxon>
        <taxon>Mucoromycota</taxon>
        <taxon>Mucoromycotina</taxon>
        <taxon>Mucoromycetes</taxon>
        <taxon>Mucorales</taxon>
        <taxon>Syncephalastraceae</taxon>
        <taxon>Syncephalastrum</taxon>
    </lineage>
</organism>
<dbReference type="GO" id="GO:0005737">
    <property type="term" value="C:cytoplasm"/>
    <property type="evidence" value="ECO:0007669"/>
    <property type="project" value="TreeGrafter"/>
</dbReference>
<protein>
    <submittedName>
        <fullName evidence="1">Uncharacterized protein</fullName>
    </submittedName>
</protein>
<comment type="caution">
    <text evidence="1">The sequence shown here is derived from an EMBL/GenBank/DDBJ whole genome shotgun (WGS) entry which is preliminary data.</text>
</comment>
<dbReference type="OMA" id="VHPWEEI"/>
<dbReference type="Pfam" id="PF12239">
    <property type="entry name" value="DUF3605"/>
    <property type="match status" value="1"/>
</dbReference>
<reference evidence="1 2" key="1">
    <citation type="submission" date="2016-07" db="EMBL/GenBank/DDBJ databases">
        <title>Pervasive Adenine N6-methylation of Active Genes in Fungi.</title>
        <authorList>
            <consortium name="DOE Joint Genome Institute"/>
            <person name="Mondo S.J."/>
            <person name="Dannebaum R.O."/>
            <person name="Kuo R.C."/>
            <person name="Labutti K."/>
            <person name="Haridas S."/>
            <person name="Kuo A."/>
            <person name="Salamov A."/>
            <person name="Ahrendt S.R."/>
            <person name="Lipzen A."/>
            <person name="Sullivan W."/>
            <person name="Andreopoulos W.B."/>
            <person name="Clum A."/>
            <person name="Lindquist E."/>
            <person name="Daum C."/>
            <person name="Ramamoorthy G.K."/>
            <person name="Gryganskyi A."/>
            <person name="Culley D."/>
            <person name="Magnuson J.K."/>
            <person name="James T.Y."/>
            <person name="O'Malley M.A."/>
            <person name="Stajich J.E."/>
            <person name="Spatafora J.W."/>
            <person name="Visel A."/>
            <person name="Grigoriev I.V."/>
        </authorList>
    </citation>
    <scope>NUCLEOTIDE SEQUENCE [LARGE SCALE GENOMIC DNA]</scope>
    <source>
        <strain evidence="1 2">NRRL 2496</strain>
    </source>
</reference>
<proteinExistence type="predicted"/>
<name>A0A1X2H1Z4_SYNRA</name>
<accession>A0A1X2H1Z4</accession>
<keyword evidence="2" id="KW-1185">Reference proteome</keyword>
<dbReference type="Proteomes" id="UP000242180">
    <property type="component" value="Unassembled WGS sequence"/>
</dbReference>
<dbReference type="PANTHER" id="PTHR35020">
    <property type="entry name" value="N-ACETYLGLUCOSAMINE-INDUCED PROTEIN 1"/>
    <property type="match status" value="1"/>
</dbReference>
<dbReference type="STRING" id="13706.A0A1X2H1Z4"/>
<dbReference type="InParanoid" id="A0A1X2H1Z4"/>
<evidence type="ECO:0000313" key="1">
    <source>
        <dbReference type="EMBL" id="ORY91827.1"/>
    </source>
</evidence>
<dbReference type="AlphaFoldDB" id="A0A1X2H1Z4"/>
<evidence type="ECO:0000313" key="2">
    <source>
        <dbReference type="Proteomes" id="UP000242180"/>
    </source>
</evidence>
<dbReference type="InterPro" id="IPR022036">
    <property type="entry name" value="DUF3605"/>
</dbReference>